<dbReference type="InterPro" id="IPR023885">
    <property type="entry name" value="4Fe4S-binding_SPASM_dom"/>
</dbReference>
<dbReference type="InterPro" id="IPR017200">
    <property type="entry name" value="PqqE-like"/>
</dbReference>
<keyword evidence="6" id="KW-0411">Iron-sulfur</keyword>
<dbReference type="SMART" id="SM00729">
    <property type="entry name" value="Elp3"/>
    <property type="match status" value="1"/>
</dbReference>
<sequence length="354" mass="38947">MDYPLNQLYCYLTQGCNLACCHCWLEPGFEGNGDHYPVLDVKLFEQALNEAVPLGLTSVKLTGGEPLMHPEFFDILKIIKNKNLALVIETNGILCTPGTASKIAQLPVQSVSVSIDSPDPKTHDKIRGVAGAFEKSCKAVKNLSTCSIHPQIIMSLMSWNIHQIEEMVRLGEKLGASSIKFNIVQPVARGEKLVKAGKGVSIETIIKTGHYVETILAKKTRLSLIFDYPAAFRPLSCIFSAKSCYVCGILGILGIIPDGSYALCGIGQHIPDLVFGKAGTDSLEHIWKNNHILEALRKGLPEKLEGVCSRCLMKYQCLGACIAQNYYTSNSLWSGFWFCEQAYQSGLFPETRLK</sequence>
<dbReference type="SFLD" id="SFLDG01067">
    <property type="entry name" value="SPASM/twitch_domain_containing"/>
    <property type="match status" value="1"/>
</dbReference>
<keyword evidence="9" id="KW-1185">Reference proteome</keyword>
<dbReference type="GO" id="GO:0051539">
    <property type="term" value="F:4 iron, 4 sulfur cluster binding"/>
    <property type="evidence" value="ECO:0007669"/>
    <property type="project" value="UniProtKB-KW"/>
</dbReference>
<dbReference type="GO" id="GO:0006783">
    <property type="term" value="P:heme biosynthetic process"/>
    <property type="evidence" value="ECO:0007669"/>
    <property type="project" value="TreeGrafter"/>
</dbReference>
<organism evidence="8 9">
    <name type="scientific">Desulfonema limicola</name>
    <dbReference type="NCBI Taxonomy" id="45656"/>
    <lineage>
        <taxon>Bacteria</taxon>
        <taxon>Pseudomonadati</taxon>
        <taxon>Thermodesulfobacteriota</taxon>
        <taxon>Desulfobacteria</taxon>
        <taxon>Desulfobacterales</taxon>
        <taxon>Desulfococcaceae</taxon>
        <taxon>Desulfonema</taxon>
    </lineage>
</organism>
<dbReference type="InterPro" id="IPR058240">
    <property type="entry name" value="rSAM_sf"/>
</dbReference>
<dbReference type="AlphaFoldDB" id="A0A975GFJ7"/>
<dbReference type="InterPro" id="IPR006638">
    <property type="entry name" value="Elp3/MiaA/NifB-like_rSAM"/>
</dbReference>
<evidence type="ECO:0000259" key="7">
    <source>
        <dbReference type="PROSITE" id="PS51918"/>
    </source>
</evidence>
<dbReference type="InterPro" id="IPR007197">
    <property type="entry name" value="rSAM"/>
</dbReference>
<gene>
    <name evidence="8" type="primary">scmF</name>
    <name evidence="8" type="ORF">dnl_15180</name>
</gene>
<keyword evidence="4" id="KW-0479">Metal-binding</keyword>
<dbReference type="Pfam" id="PF13186">
    <property type="entry name" value="SPASM"/>
    <property type="match status" value="1"/>
</dbReference>
<dbReference type="SFLD" id="SFLDS00029">
    <property type="entry name" value="Radical_SAM"/>
    <property type="match status" value="1"/>
</dbReference>
<keyword evidence="3" id="KW-0949">S-adenosyl-L-methionine</keyword>
<keyword evidence="2" id="KW-0004">4Fe-4S</keyword>
<dbReference type="Pfam" id="PF04055">
    <property type="entry name" value="Radical_SAM"/>
    <property type="match status" value="1"/>
</dbReference>
<dbReference type="GO" id="GO:0003824">
    <property type="term" value="F:catalytic activity"/>
    <property type="evidence" value="ECO:0007669"/>
    <property type="project" value="InterPro"/>
</dbReference>
<dbReference type="EMBL" id="CP061799">
    <property type="protein sequence ID" value="QTA79260.1"/>
    <property type="molecule type" value="Genomic_DNA"/>
</dbReference>
<dbReference type="InterPro" id="IPR013785">
    <property type="entry name" value="Aldolase_TIM"/>
</dbReference>
<protein>
    <submittedName>
        <fullName evidence="8">SynChlorMet cassette radical SAM/SPASM protein</fullName>
    </submittedName>
</protein>
<evidence type="ECO:0000313" key="9">
    <source>
        <dbReference type="Proteomes" id="UP000663720"/>
    </source>
</evidence>
<dbReference type="InterPro" id="IPR050377">
    <property type="entry name" value="Radical_SAM_PqqE_MftC-like"/>
</dbReference>
<evidence type="ECO:0000256" key="1">
    <source>
        <dbReference type="ARBA" id="ARBA00001966"/>
    </source>
</evidence>
<comment type="cofactor">
    <cofactor evidence="1">
        <name>[4Fe-4S] cluster</name>
        <dbReference type="ChEBI" id="CHEBI:49883"/>
    </cofactor>
</comment>
<dbReference type="InterPro" id="IPR026346">
    <property type="entry name" value="SCM_rSAM_ScmF"/>
</dbReference>
<dbReference type="PANTHER" id="PTHR11228:SF7">
    <property type="entry name" value="PQQA PEPTIDE CYCLASE"/>
    <property type="match status" value="1"/>
</dbReference>
<evidence type="ECO:0000313" key="8">
    <source>
        <dbReference type="EMBL" id="QTA79260.1"/>
    </source>
</evidence>
<accession>A0A975GFJ7</accession>
<dbReference type="SUPFAM" id="SSF102114">
    <property type="entry name" value="Radical SAM enzymes"/>
    <property type="match status" value="1"/>
</dbReference>
<dbReference type="CDD" id="cd01335">
    <property type="entry name" value="Radical_SAM"/>
    <property type="match status" value="1"/>
</dbReference>
<feature type="domain" description="Radical SAM core" evidence="7">
    <location>
        <begin position="2"/>
        <end position="216"/>
    </location>
</feature>
<evidence type="ECO:0000256" key="2">
    <source>
        <dbReference type="ARBA" id="ARBA00022485"/>
    </source>
</evidence>
<dbReference type="SFLD" id="SFLDG01386">
    <property type="entry name" value="main_SPASM_domain-containing"/>
    <property type="match status" value="1"/>
</dbReference>
<dbReference type="KEGG" id="dli:dnl_15180"/>
<dbReference type="PIRSF" id="PIRSF037420">
    <property type="entry name" value="PQQ_syn_pqqE"/>
    <property type="match status" value="1"/>
</dbReference>
<dbReference type="NCBIfam" id="TIGR04251">
    <property type="entry name" value="SCM_rSAM_ScmF"/>
    <property type="match status" value="1"/>
</dbReference>
<evidence type="ECO:0000256" key="6">
    <source>
        <dbReference type="ARBA" id="ARBA00023014"/>
    </source>
</evidence>
<dbReference type="PANTHER" id="PTHR11228">
    <property type="entry name" value="RADICAL SAM DOMAIN PROTEIN"/>
    <property type="match status" value="1"/>
</dbReference>
<name>A0A975GFJ7_9BACT</name>
<dbReference type="PROSITE" id="PS51918">
    <property type="entry name" value="RADICAL_SAM"/>
    <property type="match status" value="1"/>
</dbReference>
<dbReference type="Gene3D" id="3.20.20.70">
    <property type="entry name" value="Aldolase class I"/>
    <property type="match status" value="1"/>
</dbReference>
<dbReference type="GO" id="GO:0046872">
    <property type="term" value="F:metal ion binding"/>
    <property type="evidence" value="ECO:0007669"/>
    <property type="project" value="UniProtKB-KW"/>
</dbReference>
<evidence type="ECO:0000256" key="4">
    <source>
        <dbReference type="ARBA" id="ARBA00022723"/>
    </source>
</evidence>
<dbReference type="Proteomes" id="UP000663720">
    <property type="component" value="Chromosome"/>
</dbReference>
<reference evidence="8" key="1">
    <citation type="journal article" date="2021" name="Microb. Physiol.">
        <title>Proteogenomic Insights into the Physiology of Marine, Sulfate-Reducing, Filamentous Desulfonema limicola and Desulfonema magnum.</title>
        <authorList>
            <person name="Schnaars V."/>
            <person name="Wohlbrand L."/>
            <person name="Scheve S."/>
            <person name="Hinrichs C."/>
            <person name="Reinhardt R."/>
            <person name="Rabus R."/>
        </authorList>
    </citation>
    <scope>NUCLEOTIDE SEQUENCE</scope>
    <source>
        <strain evidence="8">5ac10</strain>
    </source>
</reference>
<proteinExistence type="predicted"/>
<evidence type="ECO:0000256" key="3">
    <source>
        <dbReference type="ARBA" id="ARBA00022691"/>
    </source>
</evidence>
<evidence type="ECO:0000256" key="5">
    <source>
        <dbReference type="ARBA" id="ARBA00023004"/>
    </source>
</evidence>
<keyword evidence="5" id="KW-0408">Iron</keyword>